<organism evidence="2 3">
    <name type="scientific">Sporosarcina saromensis</name>
    <dbReference type="NCBI Taxonomy" id="359365"/>
    <lineage>
        <taxon>Bacteria</taxon>
        <taxon>Bacillati</taxon>
        <taxon>Bacillota</taxon>
        <taxon>Bacilli</taxon>
        <taxon>Bacillales</taxon>
        <taxon>Caryophanaceae</taxon>
        <taxon>Sporosarcina</taxon>
    </lineage>
</organism>
<sequence length="533" mass="60883">MQWQHSDIQPSHYADRNYNGQTKDLKGGDKMTIIYEKNKFPPAPFDVDYENMHYYRDLYEGNHKEIFPRAQQIVEQSQQSARTRLRNADRRQIVRKKSKAETTLNNYVVVNFSSAIAELPADLINRSLGNISADEEKDKDYLDFVTMVSRVSNTKSALWAAIVQHQVDGGVAYRVRRTERKGTWFEWLPADLYFQHDDELGADITWTEERGNETYLRVERQRLEDVGLVVSQHVYLMKGDAVDSEIDFTDYNAEHGLNLEPIITLEGVNELMSGYLANDETLLQPRGRSALRNIDGIQEEINWTITRDSIVFEKHGKPKLAIPRKLWDTVANQNNANYGGRFVRNADLEVVSYDENNGAVPMYITWDAQTAQSFEHVTRLIDYMMAISKTAATAVGLGDAGGSLSAKAILYEWIQSVIKAEAIQEKFDHAIKGAIRKCTILENHFAGTDYEVKDPIIEWKGMLPKADAESDEEESKKYTDGVQSLETTIRNLHPDWSEEAIKNEIEKIQNEQMVDGMNPTFIQPPKTNIGDDE</sequence>
<dbReference type="Pfam" id="PF05133">
    <property type="entry name" value="SPP1_portal"/>
    <property type="match status" value="1"/>
</dbReference>
<gene>
    <name evidence="2" type="ORF">QT711_11305</name>
</gene>
<keyword evidence="3" id="KW-1185">Reference proteome</keyword>
<evidence type="ECO:0000256" key="1">
    <source>
        <dbReference type="SAM" id="MobiDB-lite"/>
    </source>
</evidence>
<evidence type="ECO:0000313" key="3">
    <source>
        <dbReference type="Proteomes" id="UP001282284"/>
    </source>
</evidence>
<name>A0ABU4G9Y8_9BACL</name>
<accession>A0ABU4G9Y8</accession>
<protein>
    <submittedName>
        <fullName evidence="2">Phage portal protein</fullName>
    </submittedName>
</protein>
<feature type="region of interest" description="Disordered" evidence="1">
    <location>
        <begin position="1"/>
        <end position="22"/>
    </location>
</feature>
<dbReference type="Proteomes" id="UP001282284">
    <property type="component" value="Unassembled WGS sequence"/>
</dbReference>
<dbReference type="RefSeq" id="WP_317944336.1">
    <property type="nucleotide sequence ID" value="NZ_JAUBDI010000010.1"/>
</dbReference>
<dbReference type="EMBL" id="JAUBDI010000010">
    <property type="protein sequence ID" value="MDW0113775.1"/>
    <property type="molecule type" value="Genomic_DNA"/>
</dbReference>
<evidence type="ECO:0000313" key="2">
    <source>
        <dbReference type="EMBL" id="MDW0113775.1"/>
    </source>
</evidence>
<comment type="caution">
    <text evidence="2">The sequence shown here is derived from an EMBL/GenBank/DDBJ whole genome shotgun (WGS) entry which is preliminary data.</text>
</comment>
<reference evidence="2 3" key="1">
    <citation type="submission" date="2023-06" db="EMBL/GenBank/DDBJ databases">
        <title>Sporosarcina sp. nov., isolated from Korean traditional fermented seafood 'Jeotgal'.</title>
        <authorList>
            <person name="Yang A.I."/>
            <person name="Shin N.-R."/>
        </authorList>
    </citation>
    <scope>NUCLEOTIDE SEQUENCE [LARGE SCALE GENOMIC DNA]</scope>
    <source>
        <strain evidence="2 3">KCTC13119</strain>
    </source>
</reference>
<feature type="region of interest" description="Disordered" evidence="1">
    <location>
        <begin position="512"/>
        <end position="533"/>
    </location>
</feature>
<proteinExistence type="predicted"/>
<dbReference type="InterPro" id="IPR021145">
    <property type="entry name" value="Portal_protein_SPP1_Gp6-like"/>
</dbReference>